<dbReference type="Pfam" id="PF00698">
    <property type="entry name" value="Acyl_transf_1"/>
    <property type="match status" value="1"/>
</dbReference>
<feature type="domain" description="Malonyl-CoA:ACP transacylase (MAT)" evidence="5">
    <location>
        <begin position="5"/>
        <end position="318"/>
    </location>
</feature>
<comment type="caution">
    <text evidence="6">The sequence shown here is derived from an EMBL/GenBank/DDBJ whole genome shotgun (WGS) entry which is preliminary data.</text>
</comment>
<dbReference type="RefSeq" id="WP_133821327.1">
    <property type="nucleotide sequence ID" value="NZ_SNZH01000020.1"/>
</dbReference>
<dbReference type="InterPro" id="IPR016036">
    <property type="entry name" value="Malonyl_transacylase_ACP-bd"/>
</dbReference>
<evidence type="ECO:0000313" key="7">
    <source>
        <dbReference type="Proteomes" id="UP000295293"/>
    </source>
</evidence>
<sequence length="380" mass="40941">MKTCMFPGQGSQVRGMGGALFDEFPELTAQADAILGYSIKQLCLEDPRKELDNTRFTQPALFVVNALSYYKRLKDTDAKPDYLAGHSLGEFNALLAAEVFSFETGLKLVQKRGQLMSQVSGGGMAAVLNSTPDQIEAVLKENGLTNVELANFNTPTQIVISGLKDEVTAAQPLLQKGRVLFFPLNTSGAFHTRFLSEAQQEFRAFLQTFELAAPKIPVISNVTALPYESDAVVETLARQIASPVKWSDSVQYLLGLGSADDPMQFDEAGHGDVLTRLVKSIRDYLAKNASKAQETAAPKAAPAATAAVATVSAVAGGSTAEQKVAAWNQRHAVGTKVRSSLMNDATLETRTEALVLFGHRPAVYVKGYNGYFDIDEIAPA</sequence>
<dbReference type="OrthoDB" id="9808564at2"/>
<keyword evidence="2" id="KW-0808">Transferase</keyword>
<dbReference type="InterPro" id="IPR014043">
    <property type="entry name" value="Acyl_transferase_dom"/>
</dbReference>
<dbReference type="InterPro" id="IPR004410">
    <property type="entry name" value="Malonyl_CoA-ACP_transAc_FabD"/>
</dbReference>
<evidence type="ECO:0000256" key="4">
    <source>
        <dbReference type="ARBA" id="ARBA00048462"/>
    </source>
</evidence>
<dbReference type="AlphaFoldDB" id="A0A4R6YMH5"/>
<organism evidence="6 7">
    <name type="scientific">Tahibacter aquaticus</name>
    <dbReference type="NCBI Taxonomy" id="520092"/>
    <lineage>
        <taxon>Bacteria</taxon>
        <taxon>Pseudomonadati</taxon>
        <taxon>Pseudomonadota</taxon>
        <taxon>Gammaproteobacteria</taxon>
        <taxon>Lysobacterales</taxon>
        <taxon>Rhodanobacteraceae</taxon>
        <taxon>Tahibacter</taxon>
    </lineage>
</organism>
<dbReference type="GO" id="GO:0006633">
    <property type="term" value="P:fatty acid biosynthetic process"/>
    <property type="evidence" value="ECO:0007669"/>
    <property type="project" value="TreeGrafter"/>
</dbReference>
<evidence type="ECO:0000256" key="2">
    <source>
        <dbReference type="ARBA" id="ARBA00022679"/>
    </source>
</evidence>
<dbReference type="PANTHER" id="PTHR42681:SF1">
    <property type="entry name" value="MALONYL-COA-ACYL CARRIER PROTEIN TRANSACYLASE, MITOCHONDRIAL"/>
    <property type="match status" value="1"/>
</dbReference>
<evidence type="ECO:0000259" key="5">
    <source>
        <dbReference type="SMART" id="SM00827"/>
    </source>
</evidence>
<dbReference type="Gene3D" id="3.30.70.250">
    <property type="entry name" value="Malonyl-CoA ACP transacylase, ACP-binding"/>
    <property type="match status" value="1"/>
</dbReference>
<dbReference type="Gene3D" id="3.40.366.10">
    <property type="entry name" value="Malonyl-Coenzyme A Acyl Carrier Protein, domain 2"/>
    <property type="match status" value="1"/>
</dbReference>
<dbReference type="InterPro" id="IPR016035">
    <property type="entry name" value="Acyl_Trfase/lysoPLipase"/>
</dbReference>
<dbReference type="GO" id="GO:0004314">
    <property type="term" value="F:[acyl-carrier-protein] S-malonyltransferase activity"/>
    <property type="evidence" value="ECO:0007669"/>
    <property type="project" value="UniProtKB-EC"/>
</dbReference>
<dbReference type="EMBL" id="SNZH01000020">
    <property type="protein sequence ID" value="TDR38505.1"/>
    <property type="molecule type" value="Genomic_DNA"/>
</dbReference>
<evidence type="ECO:0000256" key="1">
    <source>
        <dbReference type="ARBA" id="ARBA00013258"/>
    </source>
</evidence>
<dbReference type="InterPro" id="IPR001227">
    <property type="entry name" value="Ac_transferase_dom_sf"/>
</dbReference>
<dbReference type="SUPFAM" id="SSF52151">
    <property type="entry name" value="FabD/lysophospholipase-like"/>
    <property type="match status" value="1"/>
</dbReference>
<reference evidence="6 7" key="1">
    <citation type="submission" date="2019-03" db="EMBL/GenBank/DDBJ databases">
        <title>Genomic Encyclopedia of Type Strains, Phase IV (KMG-IV): sequencing the most valuable type-strain genomes for metagenomic binning, comparative biology and taxonomic classification.</title>
        <authorList>
            <person name="Goeker M."/>
        </authorList>
    </citation>
    <scope>NUCLEOTIDE SEQUENCE [LARGE SCALE GENOMIC DNA]</scope>
    <source>
        <strain evidence="6 7">DSM 21667</strain>
    </source>
</reference>
<keyword evidence="3" id="KW-0012">Acyltransferase</keyword>
<gene>
    <name evidence="6" type="ORF">DFR29_1206</name>
</gene>
<comment type="catalytic activity">
    <reaction evidence="4">
        <text>holo-[ACP] + malonyl-CoA = malonyl-[ACP] + CoA</text>
        <dbReference type="Rhea" id="RHEA:41792"/>
        <dbReference type="Rhea" id="RHEA-COMP:9623"/>
        <dbReference type="Rhea" id="RHEA-COMP:9685"/>
        <dbReference type="ChEBI" id="CHEBI:57287"/>
        <dbReference type="ChEBI" id="CHEBI:57384"/>
        <dbReference type="ChEBI" id="CHEBI:64479"/>
        <dbReference type="ChEBI" id="CHEBI:78449"/>
        <dbReference type="EC" id="2.3.1.39"/>
    </reaction>
</comment>
<protein>
    <recommendedName>
        <fullName evidence="1">[acyl-carrier-protein] S-malonyltransferase</fullName>
        <ecNumber evidence="1">2.3.1.39</ecNumber>
    </recommendedName>
</protein>
<evidence type="ECO:0000256" key="3">
    <source>
        <dbReference type="ARBA" id="ARBA00023315"/>
    </source>
</evidence>
<keyword evidence="7" id="KW-1185">Reference proteome</keyword>
<dbReference type="GO" id="GO:0005829">
    <property type="term" value="C:cytosol"/>
    <property type="evidence" value="ECO:0007669"/>
    <property type="project" value="TreeGrafter"/>
</dbReference>
<evidence type="ECO:0000313" key="6">
    <source>
        <dbReference type="EMBL" id="TDR38505.1"/>
    </source>
</evidence>
<dbReference type="InterPro" id="IPR050858">
    <property type="entry name" value="Mal-CoA-ACP_Trans/PKS_FabD"/>
</dbReference>
<proteinExistence type="predicted"/>
<dbReference type="NCBIfam" id="TIGR00128">
    <property type="entry name" value="fabD"/>
    <property type="match status" value="1"/>
</dbReference>
<dbReference type="SUPFAM" id="SSF55048">
    <property type="entry name" value="Probable ACP-binding domain of malonyl-CoA ACP transacylase"/>
    <property type="match status" value="1"/>
</dbReference>
<name>A0A4R6YMH5_9GAMM</name>
<dbReference type="Proteomes" id="UP000295293">
    <property type="component" value="Unassembled WGS sequence"/>
</dbReference>
<dbReference type="EC" id="2.3.1.39" evidence="1"/>
<dbReference type="SMART" id="SM00827">
    <property type="entry name" value="PKS_AT"/>
    <property type="match status" value="1"/>
</dbReference>
<accession>A0A4R6YMH5</accession>
<dbReference type="PANTHER" id="PTHR42681">
    <property type="entry name" value="MALONYL-COA-ACYL CARRIER PROTEIN TRANSACYLASE, MITOCHONDRIAL"/>
    <property type="match status" value="1"/>
</dbReference>